<evidence type="ECO:0000256" key="1">
    <source>
        <dbReference type="SAM" id="Phobius"/>
    </source>
</evidence>
<dbReference type="SMART" id="SM00530">
    <property type="entry name" value="HTH_XRE"/>
    <property type="match status" value="1"/>
</dbReference>
<dbReference type="InterPro" id="IPR050400">
    <property type="entry name" value="Bact_Cytoskel_RodZ"/>
</dbReference>
<dbReference type="Gene3D" id="1.10.260.40">
    <property type="entry name" value="lambda repressor-like DNA-binding domains"/>
    <property type="match status" value="1"/>
</dbReference>
<evidence type="ECO:0000313" key="3">
    <source>
        <dbReference type="EMBL" id="MYD88882.1"/>
    </source>
</evidence>
<keyword evidence="1" id="KW-1133">Transmembrane helix</keyword>
<protein>
    <submittedName>
        <fullName evidence="3">Helix-turn-helix domain-containing protein</fullName>
    </submittedName>
</protein>
<gene>
    <name evidence="3" type="ORF">F4Y08_00880</name>
</gene>
<keyword evidence="1" id="KW-0812">Transmembrane</keyword>
<feature type="transmembrane region" description="Helical" evidence="1">
    <location>
        <begin position="134"/>
        <end position="155"/>
    </location>
</feature>
<dbReference type="EMBL" id="VXPY01000008">
    <property type="protein sequence ID" value="MYD88882.1"/>
    <property type="molecule type" value="Genomic_DNA"/>
</dbReference>
<organism evidence="3">
    <name type="scientific">Caldilineaceae bacterium SB0662_bin_9</name>
    <dbReference type="NCBI Taxonomy" id="2605258"/>
    <lineage>
        <taxon>Bacteria</taxon>
        <taxon>Bacillati</taxon>
        <taxon>Chloroflexota</taxon>
        <taxon>Caldilineae</taxon>
        <taxon>Caldilineales</taxon>
        <taxon>Caldilineaceae</taxon>
    </lineage>
</organism>
<dbReference type="GO" id="GO:0003677">
    <property type="term" value="F:DNA binding"/>
    <property type="evidence" value="ECO:0007669"/>
    <property type="project" value="InterPro"/>
</dbReference>
<sequence length="366" mass="38793">MQPMHDAPSQGVRIGALLRERRETLGLSLQDAETAIRIRAAYLMALENDDWSNLPGEVVGRGFLKNYAEFLKLDSAELKHRRQVLVAPALSREWADTSSGAPMPKPRPVDYRPIAVRMHGESTMGERTGLSRGLVAAVILAMAGLLLLAGIWYGIPRVSPGLDSQVDVAAISDQAQDWVLERWASASEALPWNLADVPATTATPPMAVAVPELLPTATSASASVQPVEVPSTPVPPTPTVTATPTDVPQPVADALVPSAACPDPNVQISSPQPGAVVSGDVPIIGTADHEEFWYYKLERTEGTNLDGAFLYFEGQQTAVSNGPLGILDTSFMVDGVHTLRLTVVDIGAGTDLPTCAVVITVANQGS</sequence>
<accession>A0A6B1DQ81</accession>
<feature type="domain" description="HTH cro/C1-type" evidence="2">
    <location>
        <begin position="17"/>
        <end position="78"/>
    </location>
</feature>
<dbReference type="CDD" id="cd00093">
    <property type="entry name" value="HTH_XRE"/>
    <property type="match status" value="1"/>
</dbReference>
<keyword evidence="1" id="KW-0472">Membrane</keyword>
<dbReference type="InterPro" id="IPR001387">
    <property type="entry name" value="Cro/C1-type_HTH"/>
</dbReference>
<reference evidence="3" key="1">
    <citation type="submission" date="2019-09" db="EMBL/GenBank/DDBJ databases">
        <title>Characterisation of the sponge microbiome using genome-centric metagenomics.</title>
        <authorList>
            <person name="Engelberts J.P."/>
            <person name="Robbins S.J."/>
            <person name="De Goeij J.M."/>
            <person name="Aranda M."/>
            <person name="Bell S.C."/>
            <person name="Webster N.S."/>
        </authorList>
    </citation>
    <scope>NUCLEOTIDE SEQUENCE</scope>
    <source>
        <strain evidence="3">SB0662_bin_9</strain>
    </source>
</reference>
<evidence type="ECO:0000259" key="2">
    <source>
        <dbReference type="SMART" id="SM00530"/>
    </source>
</evidence>
<comment type="caution">
    <text evidence="3">The sequence shown here is derived from an EMBL/GenBank/DDBJ whole genome shotgun (WGS) entry which is preliminary data.</text>
</comment>
<dbReference type="PANTHER" id="PTHR34475:SF1">
    <property type="entry name" value="CYTOSKELETON PROTEIN RODZ"/>
    <property type="match status" value="1"/>
</dbReference>
<dbReference type="Pfam" id="PF13413">
    <property type="entry name" value="HTH_25"/>
    <property type="match status" value="1"/>
</dbReference>
<proteinExistence type="predicted"/>
<dbReference type="InterPro" id="IPR010982">
    <property type="entry name" value="Lambda_DNA-bd_dom_sf"/>
</dbReference>
<name>A0A6B1DQ81_9CHLR</name>
<dbReference type="AlphaFoldDB" id="A0A6B1DQ81"/>
<dbReference type="PANTHER" id="PTHR34475">
    <property type="match status" value="1"/>
</dbReference>